<dbReference type="InterPro" id="IPR050950">
    <property type="entry name" value="HTH-type_LysR_regulators"/>
</dbReference>
<dbReference type="Pfam" id="PF03466">
    <property type="entry name" value="LysR_substrate"/>
    <property type="match status" value="1"/>
</dbReference>
<organism evidence="6 7">
    <name type="scientific">Pigmentiphaga litoralis</name>
    <dbReference type="NCBI Taxonomy" id="516702"/>
    <lineage>
        <taxon>Bacteria</taxon>
        <taxon>Pseudomonadati</taxon>
        <taxon>Pseudomonadota</taxon>
        <taxon>Betaproteobacteria</taxon>
        <taxon>Burkholderiales</taxon>
        <taxon>Alcaligenaceae</taxon>
        <taxon>Pigmentiphaga</taxon>
    </lineage>
</organism>
<evidence type="ECO:0000256" key="2">
    <source>
        <dbReference type="ARBA" id="ARBA00023015"/>
    </source>
</evidence>
<dbReference type="SUPFAM" id="SSF46785">
    <property type="entry name" value="Winged helix' DNA-binding domain"/>
    <property type="match status" value="2"/>
</dbReference>
<dbReference type="GO" id="GO:0003700">
    <property type="term" value="F:DNA-binding transcription factor activity"/>
    <property type="evidence" value="ECO:0007669"/>
    <property type="project" value="InterPro"/>
</dbReference>
<evidence type="ECO:0000256" key="1">
    <source>
        <dbReference type="ARBA" id="ARBA00009437"/>
    </source>
</evidence>
<protein>
    <submittedName>
        <fullName evidence="6">LysR family transcriptional regulator of gallate degradation</fullName>
    </submittedName>
</protein>
<keyword evidence="3" id="KW-0238">DNA-binding</keyword>
<comment type="caution">
    <text evidence="6">The sequence shown here is derived from an EMBL/GenBank/DDBJ whole genome shotgun (WGS) entry which is preliminary data.</text>
</comment>
<comment type="similarity">
    <text evidence="1">Belongs to the LysR transcriptional regulatory family.</text>
</comment>
<dbReference type="GO" id="GO:0003677">
    <property type="term" value="F:DNA binding"/>
    <property type="evidence" value="ECO:0007669"/>
    <property type="project" value="UniProtKB-KW"/>
</dbReference>
<proteinExistence type="inferred from homology"/>
<dbReference type="InterPro" id="IPR036390">
    <property type="entry name" value="WH_DNA-bd_sf"/>
</dbReference>
<dbReference type="InterPro" id="IPR036388">
    <property type="entry name" value="WH-like_DNA-bd_sf"/>
</dbReference>
<keyword evidence="4" id="KW-0804">Transcription</keyword>
<dbReference type="AlphaFoldDB" id="A0A7Y9IQW2"/>
<keyword evidence="7" id="KW-1185">Reference proteome</keyword>
<dbReference type="Pfam" id="PF00126">
    <property type="entry name" value="HTH_1"/>
    <property type="match status" value="2"/>
</dbReference>
<dbReference type="RefSeq" id="WP_179583259.1">
    <property type="nucleotide sequence ID" value="NZ_JACBYR010000001.1"/>
</dbReference>
<evidence type="ECO:0000313" key="7">
    <source>
        <dbReference type="Proteomes" id="UP000542125"/>
    </source>
</evidence>
<dbReference type="InterPro" id="IPR000847">
    <property type="entry name" value="LysR_HTH_N"/>
</dbReference>
<evidence type="ECO:0000313" key="6">
    <source>
        <dbReference type="EMBL" id="NYE81324.1"/>
    </source>
</evidence>
<dbReference type="SUPFAM" id="SSF53850">
    <property type="entry name" value="Periplasmic binding protein-like II"/>
    <property type="match status" value="1"/>
</dbReference>
<evidence type="ECO:0000256" key="3">
    <source>
        <dbReference type="ARBA" id="ARBA00023125"/>
    </source>
</evidence>
<name>A0A7Y9IQW2_9BURK</name>
<feature type="domain" description="HTH lysR-type" evidence="5">
    <location>
        <begin position="120"/>
        <end position="159"/>
    </location>
</feature>
<keyword evidence="2" id="KW-0805">Transcription regulation</keyword>
<evidence type="ECO:0000256" key="4">
    <source>
        <dbReference type="ARBA" id="ARBA00023163"/>
    </source>
</evidence>
<gene>
    <name evidence="6" type="ORF">FHW18_000595</name>
</gene>
<accession>A0A7Y9IQW2</accession>
<dbReference type="Gene3D" id="1.10.10.10">
    <property type="entry name" value="Winged helix-like DNA-binding domain superfamily/Winged helix DNA-binding domain"/>
    <property type="match status" value="2"/>
</dbReference>
<dbReference type="InterPro" id="IPR005119">
    <property type="entry name" value="LysR_subst-bd"/>
</dbReference>
<dbReference type="EMBL" id="JACBYR010000001">
    <property type="protein sequence ID" value="NYE81324.1"/>
    <property type="molecule type" value="Genomic_DNA"/>
</dbReference>
<reference evidence="6 7" key="1">
    <citation type="submission" date="2020-07" db="EMBL/GenBank/DDBJ databases">
        <title>Genomic Encyclopedia of Type Strains, Phase IV (KMG-V): Genome sequencing to study the core and pangenomes of soil and plant-associated prokaryotes.</title>
        <authorList>
            <person name="Whitman W."/>
        </authorList>
    </citation>
    <scope>NUCLEOTIDE SEQUENCE [LARGE SCALE GENOMIC DNA]</scope>
    <source>
        <strain evidence="6 7">SAS40</strain>
    </source>
</reference>
<dbReference type="Proteomes" id="UP000542125">
    <property type="component" value="Unassembled WGS sequence"/>
</dbReference>
<sequence>MTDTVPLRVLRTLAAVAETGSVTRAARALHQSSSSVSRAVQSAEATLDIRLFDRGARGVLPTAAGEVLAMRVTRAMQLLRAAADGLQLRGAPASVAALPRLVSDTSLQALAARSAHLTESAAAVALGMSQSALHQALGRLEHLAKVQLFERTRIGTRLNESGRWLLQHTQQALAEIRIGHEELARWRGLTGRQVSIGSLPIAGDVLVPRAAALALAAQPDLRLAVKDGTYDALIDMLRAADIDFVVGPLRGVSAAPDLVEEVLFVDRFVAVVRAGHPLLNRPRRKGVAAQLKQMVAYPWIGALPGTPAQRAFERLFADAGIAPPEVSLQAHSTAVVRSVLLSGDHIALVSPLQVRAEVDGGLLVHACGPFVGTERAIGIAQRRDALASSACAHVLACLRQATVEATGNK</sequence>
<dbReference type="GO" id="GO:0005829">
    <property type="term" value="C:cytosol"/>
    <property type="evidence" value="ECO:0007669"/>
    <property type="project" value="TreeGrafter"/>
</dbReference>
<dbReference type="PANTHER" id="PTHR30419">
    <property type="entry name" value="HTH-TYPE TRANSCRIPTIONAL REGULATOR YBHD"/>
    <property type="match status" value="1"/>
</dbReference>
<dbReference type="PANTHER" id="PTHR30419:SF8">
    <property type="entry name" value="NITROGEN ASSIMILATION TRANSCRIPTIONAL ACTIVATOR-RELATED"/>
    <property type="match status" value="1"/>
</dbReference>
<dbReference type="PROSITE" id="PS50931">
    <property type="entry name" value="HTH_LYSR"/>
    <property type="match status" value="2"/>
</dbReference>
<dbReference type="Gene3D" id="3.40.190.10">
    <property type="entry name" value="Periplasmic binding protein-like II"/>
    <property type="match status" value="2"/>
</dbReference>
<feature type="domain" description="HTH lysR-type" evidence="5">
    <location>
        <begin position="5"/>
        <end position="62"/>
    </location>
</feature>
<evidence type="ECO:0000259" key="5">
    <source>
        <dbReference type="PROSITE" id="PS50931"/>
    </source>
</evidence>